<dbReference type="EMBL" id="JBHRTD010000015">
    <property type="protein sequence ID" value="MFC3139172.1"/>
    <property type="molecule type" value="Genomic_DNA"/>
</dbReference>
<reference evidence="3" key="1">
    <citation type="journal article" date="2019" name="Int. J. Syst. Evol. Microbiol.">
        <title>The Global Catalogue of Microorganisms (GCM) 10K type strain sequencing project: providing services to taxonomists for standard genome sequencing and annotation.</title>
        <authorList>
            <consortium name="The Broad Institute Genomics Platform"/>
            <consortium name="The Broad Institute Genome Sequencing Center for Infectious Disease"/>
            <person name="Wu L."/>
            <person name="Ma J."/>
        </authorList>
    </citation>
    <scope>NUCLEOTIDE SEQUENCE [LARGE SCALE GENOMIC DNA]</scope>
    <source>
        <strain evidence="3">KCTC 52277</strain>
    </source>
</reference>
<feature type="region of interest" description="Disordered" evidence="1">
    <location>
        <begin position="1"/>
        <end position="41"/>
    </location>
</feature>
<protein>
    <submittedName>
        <fullName evidence="2">Uncharacterized protein</fullName>
    </submittedName>
</protein>
<evidence type="ECO:0000256" key="1">
    <source>
        <dbReference type="SAM" id="MobiDB-lite"/>
    </source>
</evidence>
<dbReference type="RefSeq" id="WP_283106498.1">
    <property type="nucleotide sequence ID" value="NZ_JAKILF010000006.1"/>
</dbReference>
<comment type="caution">
    <text evidence="2">The sequence shown here is derived from an EMBL/GenBank/DDBJ whole genome shotgun (WGS) entry which is preliminary data.</text>
</comment>
<evidence type="ECO:0000313" key="3">
    <source>
        <dbReference type="Proteomes" id="UP001595621"/>
    </source>
</evidence>
<evidence type="ECO:0000313" key="2">
    <source>
        <dbReference type="EMBL" id="MFC3139172.1"/>
    </source>
</evidence>
<gene>
    <name evidence="2" type="ORF">ACFOE0_13375</name>
</gene>
<name>A0ABV7GCK2_9GAMM</name>
<proteinExistence type="predicted"/>
<keyword evidence="3" id="KW-1185">Reference proteome</keyword>
<sequence>MDKQKMKKPQMDIKEKRRLKREKSEQNSVLSLGRKKRKSKG</sequence>
<organism evidence="2 3">
    <name type="scientific">Shewanella submarina</name>
    <dbReference type="NCBI Taxonomy" id="2016376"/>
    <lineage>
        <taxon>Bacteria</taxon>
        <taxon>Pseudomonadati</taxon>
        <taxon>Pseudomonadota</taxon>
        <taxon>Gammaproteobacteria</taxon>
        <taxon>Alteromonadales</taxon>
        <taxon>Shewanellaceae</taxon>
        <taxon>Shewanella</taxon>
    </lineage>
</organism>
<accession>A0ABV7GCK2</accession>
<dbReference type="Proteomes" id="UP001595621">
    <property type="component" value="Unassembled WGS sequence"/>
</dbReference>
<feature type="compositionally biased region" description="Basic and acidic residues" evidence="1">
    <location>
        <begin position="1"/>
        <end position="15"/>
    </location>
</feature>